<proteinExistence type="predicted"/>
<sequence length="31" mass="3756">MDLKREFAEVKRKRKKNYGIAVRKCNIFILS</sequence>
<comment type="caution">
    <text evidence="1">The sequence shown here is derived from an EMBL/GenBank/DDBJ whole genome shotgun (WGS) entry which is preliminary data.</text>
</comment>
<dbReference type="AlphaFoldDB" id="A0AB73C1B9"/>
<organism evidence="1 2">
    <name type="scientific">Fusobacterium necrophorum DJ-2</name>
    <dbReference type="NCBI Taxonomy" id="1441737"/>
    <lineage>
        <taxon>Bacteria</taxon>
        <taxon>Fusobacteriati</taxon>
        <taxon>Fusobacteriota</taxon>
        <taxon>Fusobacteriia</taxon>
        <taxon>Fusobacteriales</taxon>
        <taxon>Fusobacteriaceae</taxon>
        <taxon>Fusobacterium</taxon>
    </lineage>
</organism>
<evidence type="ECO:0000313" key="1">
    <source>
        <dbReference type="EMBL" id="KDE70682.1"/>
    </source>
</evidence>
<evidence type="ECO:0000313" key="2">
    <source>
        <dbReference type="Proteomes" id="UP000027058"/>
    </source>
</evidence>
<accession>A0AB73C1B9</accession>
<dbReference type="Proteomes" id="UP000027058">
    <property type="component" value="Unassembled WGS sequence"/>
</dbReference>
<dbReference type="EMBL" id="JAAH01000127">
    <property type="protein sequence ID" value="KDE70682.1"/>
    <property type="molecule type" value="Genomic_DNA"/>
</dbReference>
<protein>
    <submittedName>
        <fullName evidence="1">Uncharacterized protein</fullName>
    </submittedName>
</protein>
<name>A0AB73C1B9_9FUSO</name>
<reference evidence="1 2" key="1">
    <citation type="submission" date="2014-01" db="EMBL/GenBank/DDBJ databases">
        <title>Comparative genomics of Fusobacterium necrophorum wild isolates.</title>
        <authorList>
            <person name="Kittichotirat W."/>
            <person name="Bumgarner R.E."/>
            <person name="Lawrence P."/>
        </authorList>
    </citation>
    <scope>NUCLEOTIDE SEQUENCE [LARGE SCALE GENOMIC DNA]</scope>
    <source>
        <strain evidence="1 2">DJ-2</strain>
    </source>
</reference>
<gene>
    <name evidence="1" type="ORF">FUSO8_09060</name>
</gene>